<evidence type="ECO:0000313" key="9">
    <source>
        <dbReference type="EMBL" id="OAA39649.1"/>
    </source>
</evidence>
<dbReference type="GO" id="GO:0034553">
    <property type="term" value="P:mitochondrial respiratory chain complex II assembly"/>
    <property type="evidence" value="ECO:0007669"/>
    <property type="project" value="UniProtKB-UniRule"/>
</dbReference>
<evidence type="ECO:0000313" key="10">
    <source>
        <dbReference type="Proteomes" id="UP000243498"/>
    </source>
</evidence>
<keyword evidence="7 8" id="KW-0143">Chaperone</keyword>
<dbReference type="OrthoDB" id="278329at2759"/>
<dbReference type="STRING" id="1081105.A0A167B4N7"/>
<proteinExistence type="inferred from homology"/>
<dbReference type="PANTHER" id="PTHR13137">
    <property type="entry name" value="DC11 ACN9 HOMOLOG"/>
    <property type="match status" value="1"/>
</dbReference>
<evidence type="ECO:0000256" key="2">
    <source>
        <dbReference type="ARBA" id="ARBA00004305"/>
    </source>
</evidence>
<organism evidence="9 10">
    <name type="scientific">Metarhizium rileyi (strain RCEF 4871)</name>
    <name type="common">Nomuraea rileyi</name>
    <dbReference type="NCBI Taxonomy" id="1649241"/>
    <lineage>
        <taxon>Eukaryota</taxon>
        <taxon>Fungi</taxon>
        <taxon>Dikarya</taxon>
        <taxon>Ascomycota</taxon>
        <taxon>Pezizomycotina</taxon>
        <taxon>Sordariomycetes</taxon>
        <taxon>Hypocreomycetidae</taxon>
        <taxon>Hypocreales</taxon>
        <taxon>Clavicipitaceae</taxon>
        <taxon>Metarhizium</taxon>
    </lineage>
</organism>
<gene>
    <name evidence="9" type="ORF">NOR_06069</name>
</gene>
<comment type="caution">
    <text evidence="9">The sequence shown here is derived from an EMBL/GenBank/DDBJ whole genome shotgun (WGS) entry which is preliminary data.</text>
</comment>
<dbReference type="Proteomes" id="UP000243498">
    <property type="component" value="Unassembled WGS sequence"/>
</dbReference>
<keyword evidence="10" id="KW-1185">Reference proteome</keyword>
<name>A0A167B4N7_METRR</name>
<evidence type="ECO:0000256" key="1">
    <source>
        <dbReference type="ARBA" id="ARBA00003675"/>
    </source>
</evidence>
<comment type="similarity">
    <text evidence="3 8">Belongs to the complex I LYR family. SDHAF3 subfamily.</text>
</comment>
<dbReference type="Pfam" id="PF13233">
    <property type="entry name" value="Complex1_LYR_2"/>
    <property type="match status" value="1"/>
</dbReference>
<protein>
    <recommendedName>
        <fullName evidence="8">Succinate dehydrogenase assembly factor 3</fullName>
        <shortName evidence="8">SDH assembly factor 3</shortName>
        <shortName evidence="8">SDHAF3</shortName>
    </recommendedName>
</protein>
<dbReference type="EMBL" id="AZHC01000021">
    <property type="protein sequence ID" value="OAA39649.1"/>
    <property type="molecule type" value="Genomic_DNA"/>
</dbReference>
<comment type="subcellular location">
    <subcellularLocation>
        <location evidence="2 8">Mitochondrion matrix</location>
    </subcellularLocation>
</comment>
<evidence type="ECO:0000256" key="8">
    <source>
        <dbReference type="RuleBase" id="RU368039"/>
    </source>
</evidence>
<dbReference type="GO" id="GO:0006105">
    <property type="term" value="P:succinate metabolic process"/>
    <property type="evidence" value="ECO:0007669"/>
    <property type="project" value="TreeGrafter"/>
</dbReference>
<keyword evidence="5" id="KW-0809">Transit peptide</keyword>
<reference evidence="9 10" key="1">
    <citation type="journal article" date="2016" name="Genome Biol. Evol.">
        <title>Divergent and convergent evolution of fungal pathogenicity.</title>
        <authorList>
            <person name="Shang Y."/>
            <person name="Xiao G."/>
            <person name="Zheng P."/>
            <person name="Cen K."/>
            <person name="Zhan S."/>
            <person name="Wang C."/>
        </authorList>
    </citation>
    <scope>NUCLEOTIDE SEQUENCE [LARGE SCALE GENOMIC DNA]</scope>
    <source>
        <strain evidence="9 10">RCEF 4871</strain>
    </source>
</reference>
<keyword evidence="6 8" id="KW-0496">Mitochondrion</keyword>
<dbReference type="CDD" id="cd20270">
    <property type="entry name" value="Complex1_LYR_SDHAF3_LYRM10"/>
    <property type="match status" value="1"/>
</dbReference>
<evidence type="ECO:0000256" key="4">
    <source>
        <dbReference type="ARBA" id="ARBA00011273"/>
    </source>
</evidence>
<sequence>MRATASMSNSLRQTTAALLPPIPLYRRLLRAHRKYLPGEMRVLGDEYIKAEFRLHRKIDNPAHLIGFLTEWQAYAQKIEGESWVGEKIDEAKLQKMSGECYIKMSHLDVARRSLRVSYWDLLGRNTTDTAADHALNYRRADSSTLRTNAGDTKS</sequence>
<dbReference type="InterPro" id="IPR008381">
    <property type="entry name" value="SDHAF3/Sdh7"/>
</dbReference>
<accession>A0A167B4N7</accession>
<evidence type="ECO:0000256" key="5">
    <source>
        <dbReference type="ARBA" id="ARBA00022946"/>
    </source>
</evidence>
<evidence type="ECO:0000256" key="6">
    <source>
        <dbReference type="ARBA" id="ARBA00023128"/>
    </source>
</evidence>
<dbReference type="PANTHER" id="PTHR13137:SF6">
    <property type="entry name" value="SUCCINATE DEHYDROGENASE ASSEMBLY FACTOR 3, MITOCHONDRIAL"/>
    <property type="match status" value="1"/>
</dbReference>
<dbReference type="GO" id="GO:0005758">
    <property type="term" value="C:mitochondrial intermembrane space"/>
    <property type="evidence" value="ECO:0007669"/>
    <property type="project" value="TreeGrafter"/>
</dbReference>
<comment type="subunit">
    <text evidence="4 8">Interacts with the iron-sulfur protein subunit within the SDH catalytic dimer.</text>
</comment>
<evidence type="ECO:0000256" key="3">
    <source>
        <dbReference type="ARBA" id="ARBA00006020"/>
    </source>
</evidence>
<evidence type="ECO:0000256" key="7">
    <source>
        <dbReference type="ARBA" id="ARBA00023186"/>
    </source>
</evidence>
<dbReference type="AlphaFoldDB" id="A0A167B4N7"/>
<dbReference type="GO" id="GO:0005759">
    <property type="term" value="C:mitochondrial matrix"/>
    <property type="evidence" value="ECO:0007669"/>
    <property type="project" value="UniProtKB-SubCell"/>
</dbReference>
<comment type="function">
    <text evidence="1 8">Plays an essential role in the assembly of succinate dehydrogenase (SDH), an enzyme complex (also referred to as respiratory complex II) that is a component of both the tricarboxylic acid (TCA) cycle and the mitochondrial electron transport chain, and which couples the oxidation of succinate to fumarate with the reduction of ubiquinone (coenzyme Q) to ubiquinol. Promotes maturation of the iron-sulfur protein subunit of the SDH catalytic dimer, protecting it from the deleterious effects of oxidants. May act together with SDHAF1.</text>
</comment>